<proteinExistence type="inferred from homology"/>
<dbReference type="InterPro" id="IPR016024">
    <property type="entry name" value="ARM-type_fold"/>
</dbReference>
<dbReference type="GO" id="GO:0005643">
    <property type="term" value="C:nuclear pore"/>
    <property type="evidence" value="ECO:0007669"/>
    <property type="project" value="TreeGrafter"/>
</dbReference>
<feature type="domain" description="Exportin-7/Ran-binding protein 17 TPR repeats" evidence="8">
    <location>
        <begin position="1"/>
        <end position="215"/>
    </location>
</feature>
<dbReference type="GO" id="GO:0005049">
    <property type="term" value="F:nuclear export signal receptor activity"/>
    <property type="evidence" value="ECO:0007669"/>
    <property type="project" value="InterPro"/>
</dbReference>
<evidence type="ECO:0000256" key="1">
    <source>
        <dbReference type="ARBA" id="ARBA00004123"/>
    </source>
</evidence>
<organism evidence="9 10">
    <name type="scientific">Tropilaelaps mercedesae</name>
    <dbReference type="NCBI Taxonomy" id="418985"/>
    <lineage>
        <taxon>Eukaryota</taxon>
        <taxon>Metazoa</taxon>
        <taxon>Ecdysozoa</taxon>
        <taxon>Arthropoda</taxon>
        <taxon>Chelicerata</taxon>
        <taxon>Arachnida</taxon>
        <taxon>Acari</taxon>
        <taxon>Parasitiformes</taxon>
        <taxon>Mesostigmata</taxon>
        <taxon>Gamasina</taxon>
        <taxon>Dermanyssoidea</taxon>
        <taxon>Laelapidae</taxon>
        <taxon>Tropilaelaps</taxon>
    </lineage>
</organism>
<protein>
    <submittedName>
        <fullName evidence="9">Exportin-7-like</fullName>
    </submittedName>
</protein>
<evidence type="ECO:0000256" key="2">
    <source>
        <dbReference type="ARBA" id="ARBA00004496"/>
    </source>
</evidence>
<dbReference type="InterPro" id="IPR011989">
    <property type="entry name" value="ARM-like"/>
</dbReference>
<gene>
    <name evidence="9" type="ORF">BIW11_09878</name>
</gene>
<name>A0A1V9XIM2_9ACAR</name>
<dbReference type="PANTHER" id="PTHR12596">
    <property type="entry name" value="EXPORTIN 4,7-RELATED"/>
    <property type="match status" value="1"/>
</dbReference>
<comment type="subcellular location">
    <subcellularLocation>
        <location evidence="2">Cytoplasm</location>
    </subcellularLocation>
    <subcellularLocation>
        <location evidence="1">Nucleus</location>
    </subcellularLocation>
</comment>
<dbReference type="STRING" id="418985.A0A1V9XIM2"/>
<evidence type="ECO:0000256" key="5">
    <source>
        <dbReference type="ARBA" id="ARBA00022490"/>
    </source>
</evidence>
<dbReference type="OrthoDB" id="244158at2759"/>
<dbReference type="GO" id="GO:0006611">
    <property type="term" value="P:protein export from nucleus"/>
    <property type="evidence" value="ECO:0007669"/>
    <property type="project" value="TreeGrafter"/>
</dbReference>
<dbReference type="AlphaFoldDB" id="A0A1V9XIM2"/>
<dbReference type="SUPFAM" id="SSF48371">
    <property type="entry name" value="ARM repeat"/>
    <property type="match status" value="1"/>
</dbReference>
<evidence type="ECO:0000256" key="7">
    <source>
        <dbReference type="ARBA" id="ARBA00023242"/>
    </source>
</evidence>
<evidence type="ECO:0000313" key="9">
    <source>
        <dbReference type="EMBL" id="OQR73213.1"/>
    </source>
</evidence>
<sequence length="663" mass="74886">MVQQQLDQFSVICRCKYDKTCSLLVQLFDTTVTVCQQGSQEKEVTESQLAWLVYIIGAAIGGRVSFTSTEEQDEMDGQMVCRVLQLMNLTGPQNNGSGRIPVASEKLELALLSFFEQFRRIYAGDQVPKTSSVYVALSELGLADDSAVLSVFVRKVITNLKCWSGSEQITQKTLHLLSELSVGHSSVRKLVKLEEVQFILNNHSAEHFPFLGYPAGTRDTRCRTTFYTSLGRMLLIELGEDEERFEHFMAPLTATMESVGSQLMSMSAETLGMFNAEDAKKGLIGLARDLRGLSMAFNTKTSYMMLLDWIFPKYIPVLHRAIELWFHDPLVTTPVLKLMAELVQNRSQRLQFDVSSPNGILLFRETSKMMVTYGSRLLSIGEVPKEQLYRMKLKGISICFSMLKSSLCGGYVNFGVFKLYGDSTLDDALNTFVKMLISVPQDSLLDFPKLSQTYYILLECLTLDHMNFIVKLEPQVFLYIISSVSDGLTALDAMVCTGCCAILDHIVSYVFRFLNKSKPTNPAEIPTCVQVLEHHPEILQQMLATLLNIVMWEDCRNQWSMSRPLLGLILLNSDYFGQLTLSLVEAQPLEKRPAMMSWFQALMQDIDRNLLTKNRDKFTMNLSVFRRDINDSLKGQLAQHQSQILGNQNNSLGTTLPYSDMMS</sequence>
<dbReference type="Proteomes" id="UP000192247">
    <property type="component" value="Unassembled WGS sequence"/>
</dbReference>
<evidence type="ECO:0000313" key="10">
    <source>
        <dbReference type="Proteomes" id="UP000192247"/>
    </source>
</evidence>
<keyword evidence="4" id="KW-0813">Transport</keyword>
<keyword evidence="6" id="KW-0653">Protein transport</keyword>
<dbReference type="InterPro" id="IPR057947">
    <property type="entry name" value="TPR_XPO7/RBP17"/>
</dbReference>
<keyword evidence="10" id="KW-1185">Reference proteome</keyword>
<dbReference type="Pfam" id="PF25795">
    <property type="entry name" value="TPR_XPO7"/>
    <property type="match status" value="1"/>
</dbReference>
<dbReference type="GO" id="GO:0005737">
    <property type="term" value="C:cytoplasm"/>
    <property type="evidence" value="ECO:0007669"/>
    <property type="project" value="UniProtKB-SubCell"/>
</dbReference>
<comment type="caution">
    <text evidence="9">The sequence shown here is derived from an EMBL/GenBank/DDBJ whole genome shotgun (WGS) entry which is preliminary data.</text>
</comment>
<comment type="similarity">
    <text evidence="3">Belongs to the exportin family.</text>
</comment>
<accession>A0A1V9XIM2</accession>
<dbReference type="EMBL" id="MNPL01010314">
    <property type="protein sequence ID" value="OQR73213.1"/>
    <property type="molecule type" value="Genomic_DNA"/>
</dbReference>
<evidence type="ECO:0000256" key="4">
    <source>
        <dbReference type="ARBA" id="ARBA00022448"/>
    </source>
</evidence>
<evidence type="ECO:0000256" key="6">
    <source>
        <dbReference type="ARBA" id="ARBA00022927"/>
    </source>
</evidence>
<evidence type="ECO:0000259" key="8">
    <source>
        <dbReference type="Pfam" id="PF25795"/>
    </source>
</evidence>
<dbReference type="FunCoup" id="A0A1V9XIM2">
    <property type="interactions" value="2365"/>
</dbReference>
<evidence type="ECO:0000256" key="3">
    <source>
        <dbReference type="ARBA" id="ARBA00009466"/>
    </source>
</evidence>
<dbReference type="Gene3D" id="1.25.10.10">
    <property type="entry name" value="Leucine-rich Repeat Variant"/>
    <property type="match status" value="1"/>
</dbReference>
<keyword evidence="7" id="KW-0539">Nucleus</keyword>
<reference evidence="9 10" key="1">
    <citation type="journal article" date="2017" name="Gigascience">
        <title>Draft genome of the honey bee ectoparasitic mite, Tropilaelaps mercedesae, is shaped by the parasitic life history.</title>
        <authorList>
            <person name="Dong X."/>
            <person name="Armstrong S.D."/>
            <person name="Xia D."/>
            <person name="Makepeace B.L."/>
            <person name="Darby A.C."/>
            <person name="Kadowaki T."/>
        </authorList>
    </citation>
    <scope>NUCLEOTIDE SEQUENCE [LARGE SCALE GENOMIC DNA]</scope>
    <source>
        <strain evidence="9">Wuxi-XJTLU</strain>
    </source>
</reference>
<dbReference type="InParanoid" id="A0A1V9XIM2"/>
<dbReference type="InterPro" id="IPR044189">
    <property type="entry name" value="XPO4/7-like"/>
</dbReference>
<dbReference type="PANTHER" id="PTHR12596:SF2">
    <property type="entry name" value="EXPORTIN-7 ISOFORM X1"/>
    <property type="match status" value="1"/>
</dbReference>
<keyword evidence="5" id="KW-0963">Cytoplasm</keyword>